<evidence type="ECO:0000313" key="17">
    <source>
        <dbReference type="Proteomes" id="UP000029734"/>
    </source>
</evidence>
<comment type="catalytic activity">
    <reaction evidence="1">
        <text>ATP + protein L-histidine = ADP + protein N-phospho-L-histidine.</text>
        <dbReference type="EC" id="2.7.13.3"/>
    </reaction>
</comment>
<keyword evidence="4" id="KW-1003">Cell membrane</keyword>
<evidence type="ECO:0000256" key="4">
    <source>
        <dbReference type="ARBA" id="ARBA00022475"/>
    </source>
</evidence>
<dbReference type="EC" id="2.7.13.3" evidence="3"/>
<keyword evidence="17" id="KW-1185">Reference proteome</keyword>
<keyword evidence="10" id="KW-0067">ATP-binding</keyword>
<keyword evidence="13 14" id="KW-0472">Membrane</keyword>
<dbReference type="Gene3D" id="6.10.340.10">
    <property type="match status" value="1"/>
</dbReference>
<accession>A0A098ME90</accession>
<evidence type="ECO:0000256" key="14">
    <source>
        <dbReference type="SAM" id="Phobius"/>
    </source>
</evidence>
<dbReference type="InterPro" id="IPR004358">
    <property type="entry name" value="Sig_transdc_His_kin-like_C"/>
</dbReference>
<dbReference type="Gene3D" id="3.30.565.10">
    <property type="entry name" value="Histidine kinase-like ATPase, C-terminal domain"/>
    <property type="match status" value="1"/>
</dbReference>
<comment type="caution">
    <text evidence="16">The sequence shown here is derived from an EMBL/GenBank/DDBJ whole genome shotgun (WGS) entry which is preliminary data.</text>
</comment>
<dbReference type="Proteomes" id="UP000029734">
    <property type="component" value="Unassembled WGS sequence"/>
</dbReference>
<dbReference type="PROSITE" id="PS50109">
    <property type="entry name" value="HIS_KIN"/>
    <property type="match status" value="1"/>
</dbReference>
<evidence type="ECO:0000313" key="16">
    <source>
        <dbReference type="EMBL" id="KGE20865.1"/>
    </source>
</evidence>
<dbReference type="STRING" id="268407.PWYN_01405"/>
<dbReference type="SUPFAM" id="SSF55874">
    <property type="entry name" value="ATPase domain of HSP90 chaperone/DNA topoisomerase II/histidine kinase"/>
    <property type="match status" value="1"/>
</dbReference>
<feature type="transmembrane region" description="Helical" evidence="14">
    <location>
        <begin position="12"/>
        <end position="30"/>
    </location>
</feature>
<name>A0A098ME90_9BACL</name>
<reference evidence="16 17" key="2">
    <citation type="submission" date="2014-10" db="EMBL/GenBank/DDBJ databases">
        <title>Comparative genomics of the Paenibacillus odorifer group.</title>
        <authorList>
            <person name="Tsai Y.-C."/>
            <person name="Martin N."/>
            <person name="Korlach J."/>
            <person name="Wiedmann M."/>
        </authorList>
    </citation>
    <scope>NUCLEOTIDE SEQUENCE [LARGE SCALE GENOMIC DNA]</scope>
    <source>
        <strain evidence="16 17">DSM 18334</strain>
    </source>
</reference>
<keyword evidence="11 14" id="KW-1133">Transmembrane helix</keyword>
<evidence type="ECO:0000256" key="2">
    <source>
        <dbReference type="ARBA" id="ARBA00004651"/>
    </source>
</evidence>
<keyword evidence="9" id="KW-0418">Kinase</keyword>
<organism evidence="16 17">
    <name type="scientific">Paenibacillus wynnii</name>
    <dbReference type="NCBI Taxonomy" id="268407"/>
    <lineage>
        <taxon>Bacteria</taxon>
        <taxon>Bacillati</taxon>
        <taxon>Bacillota</taxon>
        <taxon>Bacilli</taxon>
        <taxon>Bacillales</taxon>
        <taxon>Paenibacillaceae</taxon>
        <taxon>Paenibacillus</taxon>
    </lineage>
</organism>
<evidence type="ECO:0000256" key="9">
    <source>
        <dbReference type="ARBA" id="ARBA00022777"/>
    </source>
</evidence>
<proteinExistence type="predicted"/>
<dbReference type="GO" id="GO:0005886">
    <property type="term" value="C:plasma membrane"/>
    <property type="evidence" value="ECO:0007669"/>
    <property type="project" value="UniProtKB-SubCell"/>
</dbReference>
<evidence type="ECO:0000256" key="8">
    <source>
        <dbReference type="ARBA" id="ARBA00022741"/>
    </source>
</evidence>
<dbReference type="InterPro" id="IPR003594">
    <property type="entry name" value="HATPase_dom"/>
</dbReference>
<dbReference type="InterPro" id="IPR036890">
    <property type="entry name" value="HATPase_C_sf"/>
</dbReference>
<dbReference type="RefSeq" id="WP_036647603.1">
    <property type="nucleotide sequence ID" value="NZ_JQCR01000001.1"/>
</dbReference>
<dbReference type="GO" id="GO:0000155">
    <property type="term" value="F:phosphorelay sensor kinase activity"/>
    <property type="evidence" value="ECO:0007669"/>
    <property type="project" value="InterPro"/>
</dbReference>
<comment type="subcellular location">
    <subcellularLocation>
        <location evidence="2">Cell membrane</location>
        <topology evidence="2">Multi-pass membrane protein</topology>
    </subcellularLocation>
</comment>
<keyword evidence="8" id="KW-0547">Nucleotide-binding</keyword>
<keyword evidence="12" id="KW-0902">Two-component regulatory system</keyword>
<dbReference type="Pfam" id="PF02518">
    <property type="entry name" value="HATPase_c"/>
    <property type="match status" value="1"/>
</dbReference>
<keyword evidence="7 14" id="KW-0812">Transmembrane</keyword>
<keyword evidence="6" id="KW-0808">Transferase</keyword>
<keyword evidence="5" id="KW-0597">Phosphoprotein</keyword>
<dbReference type="eggNOG" id="COG2972">
    <property type="taxonomic scope" value="Bacteria"/>
</dbReference>
<dbReference type="PANTHER" id="PTHR34220:SF11">
    <property type="entry name" value="SENSOR PROTEIN KINASE HPTS"/>
    <property type="match status" value="1"/>
</dbReference>
<evidence type="ECO:0000256" key="3">
    <source>
        <dbReference type="ARBA" id="ARBA00012438"/>
    </source>
</evidence>
<dbReference type="PRINTS" id="PR00344">
    <property type="entry name" value="BCTRLSENSOR"/>
</dbReference>
<evidence type="ECO:0000256" key="6">
    <source>
        <dbReference type="ARBA" id="ARBA00022679"/>
    </source>
</evidence>
<dbReference type="InterPro" id="IPR005467">
    <property type="entry name" value="His_kinase_dom"/>
</dbReference>
<evidence type="ECO:0000256" key="10">
    <source>
        <dbReference type="ARBA" id="ARBA00022840"/>
    </source>
</evidence>
<dbReference type="EMBL" id="JQCR01000001">
    <property type="protein sequence ID" value="KGE20865.1"/>
    <property type="molecule type" value="Genomic_DNA"/>
</dbReference>
<evidence type="ECO:0000256" key="12">
    <source>
        <dbReference type="ARBA" id="ARBA00023012"/>
    </source>
</evidence>
<dbReference type="AlphaFoldDB" id="A0A098ME90"/>
<evidence type="ECO:0000256" key="5">
    <source>
        <dbReference type="ARBA" id="ARBA00022553"/>
    </source>
</evidence>
<evidence type="ECO:0000259" key="15">
    <source>
        <dbReference type="PROSITE" id="PS50109"/>
    </source>
</evidence>
<evidence type="ECO:0000256" key="13">
    <source>
        <dbReference type="ARBA" id="ARBA00023136"/>
    </source>
</evidence>
<gene>
    <name evidence="16" type="ORF">PWYN_01405</name>
</gene>
<evidence type="ECO:0000256" key="11">
    <source>
        <dbReference type="ARBA" id="ARBA00022989"/>
    </source>
</evidence>
<dbReference type="Pfam" id="PF06580">
    <property type="entry name" value="His_kinase"/>
    <property type="match status" value="1"/>
</dbReference>
<evidence type="ECO:0000256" key="1">
    <source>
        <dbReference type="ARBA" id="ARBA00000085"/>
    </source>
</evidence>
<dbReference type="GO" id="GO:0005524">
    <property type="term" value="F:ATP binding"/>
    <property type="evidence" value="ECO:0007669"/>
    <property type="project" value="UniProtKB-KW"/>
</dbReference>
<evidence type="ECO:0000256" key="7">
    <source>
        <dbReference type="ARBA" id="ARBA00022692"/>
    </source>
</evidence>
<dbReference type="PANTHER" id="PTHR34220">
    <property type="entry name" value="SENSOR HISTIDINE KINASE YPDA"/>
    <property type="match status" value="1"/>
</dbReference>
<dbReference type="InterPro" id="IPR050640">
    <property type="entry name" value="Bact_2-comp_sensor_kinase"/>
</dbReference>
<reference evidence="16 17" key="1">
    <citation type="submission" date="2014-08" db="EMBL/GenBank/DDBJ databases">
        <authorList>
            <person name="den Bakker H.C."/>
        </authorList>
    </citation>
    <scope>NUCLEOTIDE SEQUENCE [LARGE SCALE GENOMIC DNA]</scope>
    <source>
        <strain evidence="16 17">DSM 18334</strain>
    </source>
</reference>
<sequence>MKRTSIRYRLMILMICLTTLPVITMTWIATDNTRESVEKEILEANHSRMMWANQYLDELFRQMDVLFYSLQVDQELIDGLNMNENEDIGLQFRTQKYIQETLTKAFYANSKKIDELALYTHQNQKAYAINYANSGLTYSLDIEKGNWSRMLREPINMYFKESGNDIYAFHSINDFQDRRLLGGLSIRINKQVWKEVSTILKSEEESLVFLINDEGERLSGSTPDQSFEKVISQLGNDYSPKEEPEIRRTESYYIFIKRVDDGELTLIKALPISTISESANITVKAGLITGSLFAVVSILLSIAVSLRITRPIVGLARTMRTTPLHQFEQTSIQSYDEISLLERGYNSMMQRMKELVENGYQKEIEVKNAQLMALQAQINPHFLNNTLNLIGGMALVKGAPEIYKITKVIGDLLRYSISSGNDIATLEDELKHVRNYLFIQEQRFQGRCTIIIESDGRGNRTTVPRFTLQPLVENAFEHGLQSKEGSWKVEIRVKKIRRHLVIVLMDNGAGIPSERLGILRSALTEGSSLKPEWGNPDLENEQPKVRKGIGLQNVVSRLKLHYGGEASMRIFSKPDLGTVFVIKLPLQNGREQE</sequence>
<dbReference type="OrthoDB" id="9776552at2"/>
<feature type="domain" description="Histidine kinase" evidence="15">
    <location>
        <begin position="468"/>
        <end position="588"/>
    </location>
</feature>
<protein>
    <recommendedName>
        <fullName evidence="3">histidine kinase</fullName>
        <ecNumber evidence="3">2.7.13.3</ecNumber>
    </recommendedName>
</protein>
<dbReference type="InterPro" id="IPR010559">
    <property type="entry name" value="Sig_transdc_His_kin_internal"/>
</dbReference>